<dbReference type="AlphaFoldDB" id="A0A4R8UC67"/>
<evidence type="ECO:0000313" key="3">
    <source>
        <dbReference type="Proteomes" id="UP000297866"/>
    </source>
</evidence>
<evidence type="ECO:0000313" key="2">
    <source>
        <dbReference type="EMBL" id="TFB48912.1"/>
    </source>
</evidence>
<keyword evidence="2" id="KW-0238">DNA-binding</keyword>
<proteinExistence type="predicted"/>
<feature type="domain" description="Helix-turn-helix" evidence="1">
    <location>
        <begin position="14"/>
        <end position="64"/>
    </location>
</feature>
<evidence type="ECO:0000259" key="1">
    <source>
        <dbReference type="Pfam" id="PF12728"/>
    </source>
</evidence>
<dbReference type="EMBL" id="SOEZ01000060">
    <property type="protein sequence ID" value="TFB48912.1"/>
    <property type="molecule type" value="Genomic_DNA"/>
</dbReference>
<dbReference type="RefSeq" id="WP_134491554.1">
    <property type="nucleotide sequence ID" value="NZ_SOEZ01000060.1"/>
</dbReference>
<name>A0A4R8UC67_9MICO</name>
<dbReference type="InterPro" id="IPR009061">
    <property type="entry name" value="DNA-bd_dom_put_sf"/>
</dbReference>
<dbReference type="Pfam" id="PF12728">
    <property type="entry name" value="HTH_17"/>
    <property type="match status" value="1"/>
</dbReference>
<dbReference type="InterPro" id="IPR041657">
    <property type="entry name" value="HTH_17"/>
</dbReference>
<dbReference type="GO" id="GO:0003677">
    <property type="term" value="F:DNA binding"/>
    <property type="evidence" value="ECO:0007669"/>
    <property type="project" value="UniProtKB-KW"/>
</dbReference>
<gene>
    <name evidence="2" type="ORF">E3O23_12665</name>
</gene>
<protein>
    <submittedName>
        <fullName evidence="2">DNA-binding protein</fullName>
    </submittedName>
</protein>
<accession>A0A4R8UC67</accession>
<reference evidence="2 3" key="1">
    <citation type="submission" date="2019-03" db="EMBL/GenBank/DDBJ databases">
        <title>Genomics of glacier-inhabiting Cryobacterium strains.</title>
        <authorList>
            <person name="Liu Q."/>
            <person name="Xin Y.-H."/>
        </authorList>
    </citation>
    <scope>NUCLEOTIDE SEQUENCE [LARGE SCALE GENOMIC DNA]</scope>
    <source>
        <strain evidence="2 3">Sr47</strain>
    </source>
</reference>
<dbReference type="SUPFAM" id="SSF46955">
    <property type="entry name" value="Putative DNA-binding domain"/>
    <property type="match status" value="1"/>
</dbReference>
<organism evidence="2 3">
    <name type="scientific">Cryobacterium tagatosivorans</name>
    <dbReference type="NCBI Taxonomy" id="1259199"/>
    <lineage>
        <taxon>Bacteria</taxon>
        <taxon>Bacillati</taxon>
        <taxon>Actinomycetota</taxon>
        <taxon>Actinomycetes</taxon>
        <taxon>Micrococcales</taxon>
        <taxon>Microbacteriaceae</taxon>
        <taxon>Cryobacterium</taxon>
    </lineage>
</organism>
<dbReference type="Proteomes" id="UP000297866">
    <property type="component" value="Unassembled WGS sequence"/>
</dbReference>
<sequence length="67" mass="7273">MTTAILDAVQVSPFLTEAQAASRLGVVPKTLRNWRSARTGPPALRLGRSVRYHIEGLDGWALEQTAA</sequence>
<comment type="caution">
    <text evidence="2">The sequence shown here is derived from an EMBL/GenBank/DDBJ whole genome shotgun (WGS) entry which is preliminary data.</text>
</comment>
<keyword evidence="3" id="KW-1185">Reference proteome</keyword>
<dbReference type="OrthoDB" id="3267842at2"/>